<dbReference type="Pfam" id="PF00128">
    <property type="entry name" value="Alpha-amylase"/>
    <property type="match status" value="1"/>
</dbReference>
<dbReference type="PROSITE" id="PS51257">
    <property type="entry name" value="PROKAR_LIPOPROTEIN"/>
    <property type="match status" value="1"/>
</dbReference>
<dbReference type="InterPro" id="IPR006047">
    <property type="entry name" value="GH13_cat_dom"/>
</dbReference>
<dbReference type="PANTHER" id="PTHR10357:SF179">
    <property type="entry name" value="NEUTRAL AND BASIC AMINO ACID TRANSPORT PROTEIN RBAT"/>
    <property type="match status" value="1"/>
</dbReference>
<dbReference type="Gene3D" id="3.90.400.10">
    <property type="entry name" value="Oligo-1,6-glucosidase, Domain 2"/>
    <property type="match status" value="1"/>
</dbReference>
<gene>
    <name evidence="6" type="ORF">EI71_01146</name>
</gene>
<reference evidence="6 7" key="1">
    <citation type="submission" date="2018-08" db="EMBL/GenBank/DDBJ databases">
        <title>Genomic Encyclopedia of Archaeal and Bacterial Type Strains, Phase II (KMG-II): from individual species to whole genera.</title>
        <authorList>
            <person name="Goeker M."/>
        </authorList>
    </citation>
    <scope>NUCLEOTIDE SEQUENCE [LARGE SCALE GENOMIC DNA]</scope>
    <source>
        <strain evidence="6 7">ATCC 27112</strain>
    </source>
</reference>
<keyword evidence="3" id="KW-0326">Glycosidase</keyword>
<evidence type="ECO:0000256" key="4">
    <source>
        <dbReference type="SAM" id="SignalP"/>
    </source>
</evidence>
<dbReference type="SMART" id="SM00642">
    <property type="entry name" value="Aamy"/>
    <property type="match status" value="1"/>
</dbReference>
<proteinExistence type="inferred from homology"/>
<evidence type="ECO:0000256" key="3">
    <source>
        <dbReference type="RuleBase" id="RU361134"/>
    </source>
</evidence>
<keyword evidence="3" id="KW-0378">Hydrolase</keyword>
<dbReference type="InterPro" id="IPR045857">
    <property type="entry name" value="O16G_dom_2"/>
</dbReference>
<keyword evidence="3" id="KW-0119">Carbohydrate metabolism</keyword>
<dbReference type="Proteomes" id="UP000266506">
    <property type="component" value="Unassembled WGS sequence"/>
</dbReference>
<keyword evidence="4" id="KW-0732">Signal</keyword>
<feature type="signal peptide" evidence="4">
    <location>
        <begin position="1"/>
        <end position="23"/>
    </location>
</feature>
<protein>
    <recommendedName>
        <fullName evidence="3">Alpha-amylase</fullName>
        <ecNumber evidence="3">3.2.1.1</ecNumber>
    </recommendedName>
</protein>
<dbReference type="Gene3D" id="3.20.20.80">
    <property type="entry name" value="Glycosidases"/>
    <property type="match status" value="1"/>
</dbReference>
<dbReference type="AlphaFoldDB" id="A0A397RW36"/>
<name>A0A397RW36_9MOLU</name>
<comment type="similarity">
    <text evidence="1 2">Belongs to the glycosyl hydrolase 13 family.</text>
</comment>
<dbReference type="InParanoid" id="A0A397RW36"/>
<evidence type="ECO:0000313" key="6">
    <source>
        <dbReference type="EMBL" id="RIA75847.1"/>
    </source>
</evidence>
<dbReference type="InterPro" id="IPR006046">
    <property type="entry name" value="Alpha_amylase"/>
</dbReference>
<comment type="caution">
    <text evidence="6">The sequence shown here is derived from an EMBL/GenBank/DDBJ whole genome shotgun (WGS) entry which is preliminary data.</text>
</comment>
<evidence type="ECO:0000256" key="2">
    <source>
        <dbReference type="RuleBase" id="RU003615"/>
    </source>
</evidence>
<dbReference type="RefSeq" id="WP_162849801.1">
    <property type="nucleotide sequence ID" value="NZ_QXEV01000010.1"/>
</dbReference>
<feature type="chain" id="PRO_5017398695" description="Alpha-amylase" evidence="4">
    <location>
        <begin position="24"/>
        <end position="524"/>
    </location>
</feature>
<dbReference type="GO" id="GO:0043169">
    <property type="term" value="F:cation binding"/>
    <property type="evidence" value="ECO:0007669"/>
    <property type="project" value="InterPro"/>
</dbReference>
<sequence>MKKIYKSILLGLSLSIFSLSVTSCNNNNEENKFIESDNDRVFYEIFTSSFSDSNGDGIGDLKGICNRLDYLNDGNQTNGSSLGIQGIWLTPIFQSPSYHKYDATDYYTIDKTLGTKDDLTNLVNECHKRNIKLILDLAINHTATNSEWFKNFVKAHQNNDTESKWYDWYTWSNDTSDTSRAWKKITNASHYYECNFDSSMPELNLDNASVKDELLNVAKYWLDLGVDGFRFDAAKYIYYGDDKKSAQFWDEYIKELKSYKENIYTVAEVWNEDGSIEKYAPYINCFNFQMAQSEGYIGLAARGQAISKYTTYVSSFNQNLKTINSDGRLISFQSNHDTNRVANWLIDENQYKMAANLYLLTPGSPFVYYGEEIRMMGSRGSELTDANRRLAMLWGDGDTIKDPTGSTWYSSGKKQNGTVAEQLENESSTLNYYKKLIALRNKYPLIAKGTYASLSIPGATIGGFRVEYENQTYFLIHNNKNIELSINLSSLGNNLEILDSIGVNSASINNETLTIGAYTSILLK</sequence>
<dbReference type="PANTHER" id="PTHR10357">
    <property type="entry name" value="ALPHA-AMYLASE FAMILY MEMBER"/>
    <property type="match status" value="1"/>
</dbReference>
<evidence type="ECO:0000256" key="1">
    <source>
        <dbReference type="ARBA" id="ARBA00008061"/>
    </source>
</evidence>
<dbReference type="EMBL" id="QXEV01000010">
    <property type="protein sequence ID" value="RIA75847.1"/>
    <property type="molecule type" value="Genomic_DNA"/>
</dbReference>
<dbReference type="GO" id="GO:0004556">
    <property type="term" value="F:alpha-amylase activity"/>
    <property type="evidence" value="ECO:0007669"/>
    <property type="project" value="UniProtKB-UniRule"/>
</dbReference>
<evidence type="ECO:0000313" key="7">
    <source>
        <dbReference type="Proteomes" id="UP000266506"/>
    </source>
</evidence>
<dbReference type="GO" id="GO:0009313">
    <property type="term" value="P:oligosaccharide catabolic process"/>
    <property type="evidence" value="ECO:0007669"/>
    <property type="project" value="TreeGrafter"/>
</dbReference>
<dbReference type="SUPFAM" id="SSF51445">
    <property type="entry name" value="(Trans)glycosidases"/>
    <property type="match status" value="1"/>
</dbReference>
<keyword evidence="7" id="KW-1185">Reference proteome</keyword>
<dbReference type="EC" id="3.2.1.1" evidence="3"/>
<dbReference type="PRINTS" id="PR00110">
    <property type="entry name" value="ALPHAAMYLASE"/>
</dbReference>
<accession>A0A397RW36</accession>
<comment type="catalytic activity">
    <reaction evidence="3">
        <text>Endohydrolysis of (1-&gt;4)-alpha-D-glucosidic linkages in polysaccharides containing three or more (1-&gt;4)-alpha-linked D-glucose units.</text>
        <dbReference type="EC" id="3.2.1.1"/>
    </reaction>
</comment>
<organism evidence="6 7">
    <name type="scientific">Anaeroplasma bactoclasticum</name>
    <dbReference type="NCBI Taxonomy" id="2088"/>
    <lineage>
        <taxon>Bacteria</taxon>
        <taxon>Bacillati</taxon>
        <taxon>Mycoplasmatota</taxon>
        <taxon>Mollicutes</taxon>
        <taxon>Anaeroplasmatales</taxon>
        <taxon>Anaeroplasmataceae</taxon>
        <taxon>Anaeroplasma</taxon>
    </lineage>
</organism>
<dbReference type="InterPro" id="IPR017853">
    <property type="entry name" value="GH"/>
</dbReference>
<evidence type="ECO:0000259" key="5">
    <source>
        <dbReference type="SMART" id="SM00642"/>
    </source>
</evidence>
<feature type="domain" description="Glycosyl hydrolase family 13 catalytic" evidence="5">
    <location>
        <begin position="44"/>
        <end position="440"/>
    </location>
</feature>